<comment type="caution">
    <text evidence="2">The sequence shown here is derived from an EMBL/GenBank/DDBJ whole genome shotgun (WGS) entry which is preliminary data.</text>
</comment>
<keyword evidence="3" id="KW-1185">Reference proteome</keyword>
<dbReference type="Proteomes" id="UP000489600">
    <property type="component" value="Unassembled WGS sequence"/>
</dbReference>
<dbReference type="AlphaFoldDB" id="A0A565B3K2"/>
<dbReference type="EMBL" id="CABITT030000002">
    <property type="protein sequence ID" value="VVA95923.1"/>
    <property type="molecule type" value="Genomic_DNA"/>
</dbReference>
<dbReference type="InterPro" id="IPR012866">
    <property type="entry name" value="DUF1644"/>
</dbReference>
<evidence type="ECO:0000256" key="1">
    <source>
        <dbReference type="SAM" id="MobiDB-lite"/>
    </source>
</evidence>
<proteinExistence type="predicted"/>
<dbReference type="PANTHER" id="PTHR31197">
    <property type="entry name" value="OS01G0612600 PROTEIN"/>
    <property type="match status" value="1"/>
</dbReference>
<gene>
    <name evidence="2" type="ORF">ANE_LOCUS6368</name>
</gene>
<dbReference type="PANTHER" id="PTHR31197:SF43">
    <property type="entry name" value="C2H2-TYPE DOMAIN-CONTAINING PROTEIN"/>
    <property type="match status" value="1"/>
</dbReference>
<dbReference type="InterPro" id="IPR013083">
    <property type="entry name" value="Znf_RING/FYVE/PHD"/>
</dbReference>
<name>A0A565B3K2_9BRAS</name>
<evidence type="ECO:0000313" key="2">
    <source>
        <dbReference type="EMBL" id="VVA95923.1"/>
    </source>
</evidence>
<dbReference type="Gene3D" id="3.30.40.10">
    <property type="entry name" value="Zinc/RING finger domain, C3HC4 (zinc finger)"/>
    <property type="match status" value="1"/>
</dbReference>
<feature type="region of interest" description="Disordered" evidence="1">
    <location>
        <begin position="1"/>
        <end position="37"/>
    </location>
</feature>
<dbReference type="OrthoDB" id="1921166at2759"/>
<evidence type="ECO:0000313" key="3">
    <source>
        <dbReference type="Proteomes" id="UP000489600"/>
    </source>
</evidence>
<organism evidence="2 3">
    <name type="scientific">Arabis nemorensis</name>
    <dbReference type="NCBI Taxonomy" id="586526"/>
    <lineage>
        <taxon>Eukaryota</taxon>
        <taxon>Viridiplantae</taxon>
        <taxon>Streptophyta</taxon>
        <taxon>Embryophyta</taxon>
        <taxon>Tracheophyta</taxon>
        <taxon>Spermatophyta</taxon>
        <taxon>Magnoliopsida</taxon>
        <taxon>eudicotyledons</taxon>
        <taxon>Gunneridae</taxon>
        <taxon>Pentapetalae</taxon>
        <taxon>rosids</taxon>
        <taxon>malvids</taxon>
        <taxon>Brassicales</taxon>
        <taxon>Brassicaceae</taxon>
        <taxon>Arabideae</taxon>
        <taxon>Arabis</taxon>
    </lineage>
</organism>
<accession>A0A565B3K2</accession>
<dbReference type="Pfam" id="PF07800">
    <property type="entry name" value="DUF1644"/>
    <property type="match status" value="2"/>
</dbReference>
<sequence length="253" mass="28548">MPKERPTLPVSSNRTRVSPYPLRSSRTNKPIIAPESPIQTENPKEWEDVRCVICMEPPHNAVLLHCSSSSNGCRPYMCDTSVRHSNCFKQYRKNNKNRVTKALNCPLCRGEVFETVKVKTARRFMNAKKRSCSVDNCEFSGTYSQLKIHMKAEHHGFVPPKVDPLRRRVWEQIQSDAEYAEVMSAAGIPQETGVVPPYNHPHPPVIQGVGEIMHNILGVNQARNGFDAANYPAGLMPGLSIRIMTVFHGWVRS</sequence>
<reference evidence="2" key="1">
    <citation type="submission" date="2019-07" db="EMBL/GenBank/DDBJ databases">
        <authorList>
            <person name="Dittberner H."/>
        </authorList>
    </citation>
    <scope>NUCLEOTIDE SEQUENCE [LARGE SCALE GENOMIC DNA]</scope>
</reference>
<protein>
    <submittedName>
        <fullName evidence="2">Uncharacterized protein</fullName>
    </submittedName>
</protein>